<evidence type="ECO:0000313" key="4">
    <source>
        <dbReference type="Proteomes" id="UP001159363"/>
    </source>
</evidence>
<dbReference type="InterPro" id="IPR021896">
    <property type="entry name" value="THAP9-like_HTH"/>
</dbReference>
<gene>
    <name evidence="3" type="ORF">PR048_028998</name>
</gene>
<feature type="domain" description="THAP9-like helix-turn-helix" evidence="2">
    <location>
        <begin position="114"/>
        <end position="178"/>
    </location>
</feature>
<evidence type="ECO:0000256" key="1">
    <source>
        <dbReference type="SAM" id="MobiDB-lite"/>
    </source>
</evidence>
<reference evidence="3 4" key="1">
    <citation type="submission" date="2023-02" db="EMBL/GenBank/DDBJ databases">
        <title>LHISI_Scaffold_Assembly.</title>
        <authorList>
            <person name="Stuart O.P."/>
            <person name="Cleave R."/>
            <person name="Magrath M.J.L."/>
            <person name="Mikheyev A.S."/>
        </authorList>
    </citation>
    <scope>NUCLEOTIDE SEQUENCE [LARGE SCALE GENOMIC DNA]</scope>
    <source>
        <strain evidence="3">Daus_M_001</strain>
        <tissue evidence="3">Leg muscle</tissue>
    </source>
</reference>
<keyword evidence="4" id="KW-1185">Reference proteome</keyword>
<protein>
    <recommendedName>
        <fullName evidence="2">THAP9-like helix-turn-helix domain-containing protein</fullName>
    </recommendedName>
</protein>
<evidence type="ECO:0000313" key="3">
    <source>
        <dbReference type="EMBL" id="KAJ8869987.1"/>
    </source>
</evidence>
<name>A0ABQ9GCQ8_9NEOP</name>
<dbReference type="Pfam" id="PF12017">
    <property type="entry name" value="Tnp_P_element"/>
    <property type="match status" value="1"/>
</dbReference>
<dbReference type="EMBL" id="JARBHB010000013">
    <property type="protein sequence ID" value="KAJ8869987.1"/>
    <property type="molecule type" value="Genomic_DNA"/>
</dbReference>
<feature type="compositionally biased region" description="Basic and acidic residues" evidence="1">
    <location>
        <begin position="36"/>
        <end position="45"/>
    </location>
</feature>
<feature type="compositionally biased region" description="Basic and acidic residues" evidence="1">
    <location>
        <begin position="1"/>
        <end position="14"/>
    </location>
</feature>
<sequence length="357" mass="41552">MTSNEFPDRSERLKNRTVKGKLVSDLKEMRKRKRHPENSKCKENKTNGTHVVTQKLNERTMCQPGPSQHMSVIQRIHFLESEMKLFQMRVSSLEEEIKQELINNKIQHRQCPKYANTKLREIFKRHRKADFQKQKANMVEDDDIAAAVTLRSISKKTYLYLRKNVGLPLPGLSTIRKWTRNLSVYLASKKNYFQDRLTVLSFDAMRVDSRMCYDQREARIMGRHSIAQAEIYVCGKTYKFLQSFVYESGGRDAKSVVNKWFEVMNSRFVKDFRKPWHSAFGIHFIEQAQILETIKGIVENTSVIGKTPLMPFQKGTVVSIKSLTGPYNYLVSTENLKYVIIGCLIQDVLETLFFSGT</sequence>
<organism evidence="3 4">
    <name type="scientific">Dryococelus australis</name>
    <dbReference type="NCBI Taxonomy" id="614101"/>
    <lineage>
        <taxon>Eukaryota</taxon>
        <taxon>Metazoa</taxon>
        <taxon>Ecdysozoa</taxon>
        <taxon>Arthropoda</taxon>
        <taxon>Hexapoda</taxon>
        <taxon>Insecta</taxon>
        <taxon>Pterygota</taxon>
        <taxon>Neoptera</taxon>
        <taxon>Polyneoptera</taxon>
        <taxon>Phasmatodea</taxon>
        <taxon>Verophasmatodea</taxon>
        <taxon>Anareolatae</taxon>
        <taxon>Phasmatidae</taxon>
        <taxon>Eurycanthinae</taxon>
        <taxon>Dryococelus</taxon>
    </lineage>
</organism>
<evidence type="ECO:0000259" key="2">
    <source>
        <dbReference type="Pfam" id="PF12017"/>
    </source>
</evidence>
<feature type="region of interest" description="Disordered" evidence="1">
    <location>
        <begin position="1"/>
        <end position="51"/>
    </location>
</feature>
<proteinExistence type="predicted"/>
<comment type="caution">
    <text evidence="3">The sequence shown here is derived from an EMBL/GenBank/DDBJ whole genome shotgun (WGS) entry which is preliminary data.</text>
</comment>
<accession>A0ABQ9GCQ8</accession>
<dbReference type="Proteomes" id="UP001159363">
    <property type="component" value="Chromosome 12"/>
</dbReference>